<dbReference type="GO" id="GO:0008615">
    <property type="term" value="P:pyridoxine biosynthetic process"/>
    <property type="evidence" value="ECO:0007669"/>
    <property type="project" value="UniProtKB-UniRule"/>
</dbReference>
<evidence type="ECO:0000256" key="5">
    <source>
        <dbReference type="ARBA" id="ARBA00022605"/>
    </source>
</evidence>
<evidence type="ECO:0000256" key="6">
    <source>
        <dbReference type="ARBA" id="ARBA00022679"/>
    </source>
</evidence>
<dbReference type="AlphaFoldDB" id="A0A2I7N980"/>
<dbReference type="RefSeq" id="WP_102952304.1">
    <property type="nucleotide sequence ID" value="NZ_CP024847.1"/>
</dbReference>
<comment type="caution">
    <text evidence="12">Lacks conserved residue(s) required for the propagation of feature annotation.</text>
</comment>
<gene>
    <name evidence="12" type="primary">serC</name>
    <name evidence="14" type="ORF">CUN60_12185</name>
</gene>
<organism evidence="14 15">
    <name type="scientific">Aquella oligotrophica</name>
    <dbReference type="NCBI Taxonomy" id="2067065"/>
    <lineage>
        <taxon>Bacteria</taxon>
        <taxon>Pseudomonadati</taxon>
        <taxon>Pseudomonadota</taxon>
        <taxon>Betaproteobacteria</taxon>
        <taxon>Neisseriales</taxon>
        <taxon>Neisseriaceae</taxon>
        <taxon>Aquella</taxon>
    </lineage>
</organism>
<evidence type="ECO:0000256" key="9">
    <source>
        <dbReference type="ARBA" id="ARBA00023299"/>
    </source>
</evidence>
<comment type="pathway">
    <text evidence="1 12">Cofactor biosynthesis; pyridoxine 5'-phosphate biosynthesis; pyridoxine 5'-phosphate from D-erythrose 4-phosphate: step 3/5.</text>
</comment>
<dbReference type="GO" id="GO:0030170">
    <property type="term" value="F:pyridoxal phosphate binding"/>
    <property type="evidence" value="ECO:0007669"/>
    <property type="project" value="UniProtKB-UniRule"/>
</dbReference>
<dbReference type="InterPro" id="IPR022278">
    <property type="entry name" value="Pser_aminoTfrase"/>
</dbReference>
<evidence type="ECO:0000256" key="2">
    <source>
        <dbReference type="ARBA" id="ARBA00005099"/>
    </source>
</evidence>
<evidence type="ECO:0000256" key="7">
    <source>
        <dbReference type="ARBA" id="ARBA00022898"/>
    </source>
</evidence>
<evidence type="ECO:0000256" key="10">
    <source>
        <dbReference type="ARBA" id="ARBA00047630"/>
    </source>
</evidence>
<feature type="binding site" evidence="12">
    <location>
        <begin position="234"/>
        <end position="235"/>
    </location>
    <ligand>
        <name>pyridoxal 5'-phosphate</name>
        <dbReference type="ChEBI" id="CHEBI:597326"/>
    </ligand>
</feature>
<feature type="binding site" evidence="12">
    <location>
        <position position="102"/>
    </location>
    <ligand>
        <name>pyridoxal 5'-phosphate</name>
        <dbReference type="ChEBI" id="CHEBI:597326"/>
    </ligand>
</feature>
<evidence type="ECO:0000313" key="15">
    <source>
        <dbReference type="Proteomes" id="UP000236655"/>
    </source>
</evidence>
<evidence type="ECO:0000256" key="8">
    <source>
        <dbReference type="ARBA" id="ARBA00023096"/>
    </source>
</evidence>
<sequence>MQRAFNFGAGPAMLPVEAIQRIQDELFDWKGTGVSVTEIGHRTQQFQELLTNLQIKLRKVLGIPDNYKVVFVTGGAQGQFDAIPMNILGDKKQADYFVTGTWSKKAADFAKKHAEVNIVATASKSAIPAVSEWKLNPDAAYVYYCPNETVDGIAFPDIPEVGNVPVVADLTSSIAYAPMDYSKFGLAFASAQKNLGIAGVTLVVVREDLINNPKPYTPNVWNYKVQAEQNSSLNTPPTFAIYVMDIMVDWIIAQGGVEALGVINKRKVAKLYDYIDNSSFYLNHVEKAYRSELNVPFNLANNEVLPKFLAEANAKGLKYLSGHITVGGGRASLYNAMPESAVDLLIEFMDDFAKRNG</sequence>
<name>A0A2I7N980_9NEIS</name>
<comment type="function">
    <text evidence="12">Catalyzes the reversible conversion of 3-phosphohydroxypyruvate to phosphoserine and of 3-hydroxy-2-oxo-4-phosphonooxybutanoate to phosphohydroxythreonine.</text>
</comment>
<dbReference type="PANTHER" id="PTHR43247:SF1">
    <property type="entry name" value="PHOSPHOSERINE AMINOTRANSFERASE"/>
    <property type="match status" value="1"/>
</dbReference>
<dbReference type="InterPro" id="IPR015422">
    <property type="entry name" value="PyrdxlP-dep_Trfase_small"/>
</dbReference>
<dbReference type="InterPro" id="IPR000192">
    <property type="entry name" value="Aminotrans_V_dom"/>
</dbReference>
<dbReference type="Pfam" id="PF00266">
    <property type="entry name" value="Aminotran_5"/>
    <property type="match status" value="1"/>
</dbReference>
<comment type="pathway">
    <text evidence="2 12">Amino-acid biosynthesis; L-serine biosynthesis; L-serine from 3-phospho-D-glycerate: step 2/3.</text>
</comment>
<dbReference type="UniPathway" id="UPA00244">
    <property type="reaction ID" value="UER00311"/>
</dbReference>
<keyword evidence="4 12" id="KW-0032">Aminotransferase</keyword>
<dbReference type="SUPFAM" id="SSF53383">
    <property type="entry name" value="PLP-dependent transferases"/>
    <property type="match status" value="1"/>
</dbReference>
<proteinExistence type="inferred from homology"/>
<keyword evidence="12" id="KW-0963">Cytoplasm</keyword>
<evidence type="ECO:0000256" key="11">
    <source>
        <dbReference type="ARBA" id="ARBA00049007"/>
    </source>
</evidence>
<dbReference type="GO" id="GO:0005737">
    <property type="term" value="C:cytoplasm"/>
    <property type="evidence" value="ECO:0007669"/>
    <property type="project" value="UniProtKB-SubCell"/>
</dbReference>
<dbReference type="Gene3D" id="3.40.640.10">
    <property type="entry name" value="Type I PLP-dependent aspartate aminotransferase-like (Major domain)"/>
    <property type="match status" value="1"/>
</dbReference>
<dbReference type="EC" id="2.6.1.52" evidence="12"/>
<dbReference type="KEGG" id="nba:CUN60_12185"/>
<feature type="binding site" evidence="12">
    <location>
        <position position="169"/>
    </location>
    <ligand>
        <name>pyridoxal 5'-phosphate</name>
        <dbReference type="ChEBI" id="CHEBI:597326"/>
    </ligand>
</feature>
<comment type="catalytic activity">
    <reaction evidence="11 12">
        <text>O-phospho-L-serine + 2-oxoglutarate = 3-phosphooxypyruvate + L-glutamate</text>
        <dbReference type="Rhea" id="RHEA:14329"/>
        <dbReference type="ChEBI" id="CHEBI:16810"/>
        <dbReference type="ChEBI" id="CHEBI:18110"/>
        <dbReference type="ChEBI" id="CHEBI:29985"/>
        <dbReference type="ChEBI" id="CHEBI:57524"/>
        <dbReference type="EC" id="2.6.1.52"/>
    </reaction>
</comment>
<dbReference type="FunFam" id="3.90.1150.10:FF:000006">
    <property type="entry name" value="Phosphoserine aminotransferase"/>
    <property type="match status" value="1"/>
</dbReference>
<dbReference type="PROSITE" id="PS00595">
    <property type="entry name" value="AA_TRANSFER_CLASS_5"/>
    <property type="match status" value="1"/>
</dbReference>
<dbReference type="Gene3D" id="3.90.1150.10">
    <property type="entry name" value="Aspartate Aminotransferase, domain 1"/>
    <property type="match status" value="1"/>
</dbReference>
<keyword evidence="15" id="KW-1185">Reference proteome</keyword>
<evidence type="ECO:0000256" key="3">
    <source>
        <dbReference type="ARBA" id="ARBA00006904"/>
    </source>
</evidence>
<feature type="domain" description="Aminotransferase class V" evidence="13">
    <location>
        <begin position="5"/>
        <end position="345"/>
    </location>
</feature>
<comment type="subcellular location">
    <subcellularLocation>
        <location evidence="12">Cytoplasm</location>
    </subcellularLocation>
</comment>
<evidence type="ECO:0000256" key="1">
    <source>
        <dbReference type="ARBA" id="ARBA00004915"/>
    </source>
</evidence>
<comment type="similarity">
    <text evidence="3 12">Belongs to the class-V pyridoxal-phosphate-dependent aminotransferase family. SerC subfamily.</text>
</comment>
<dbReference type="PANTHER" id="PTHR43247">
    <property type="entry name" value="PHOSPHOSERINE AMINOTRANSFERASE"/>
    <property type="match status" value="1"/>
</dbReference>
<protein>
    <recommendedName>
        <fullName evidence="12">Phosphoserine aminotransferase</fullName>
        <ecNumber evidence="12">2.6.1.52</ecNumber>
    </recommendedName>
    <alternativeName>
        <fullName evidence="12">Phosphohydroxythreonine aminotransferase</fullName>
        <shortName evidence="12">PSAT</shortName>
    </alternativeName>
</protein>
<dbReference type="PIRSF" id="PIRSF000525">
    <property type="entry name" value="SerC"/>
    <property type="match status" value="1"/>
</dbReference>
<evidence type="ECO:0000256" key="4">
    <source>
        <dbReference type="ARBA" id="ARBA00022576"/>
    </source>
</evidence>
<accession>A0A2I7N980</accession>
<dbReference type="HAMAP" id="MF_00160">
    <property type="entry name" value="SerC_aminotrans_5"/>
    <property type="match status" value="1"/>
</dbReference>
<dbReference type="GO" id="GO:0004648">
    <property type="term" value="F:O-phospho-L-serine:2-oxoglutarate aminotransferase activity"/>
    <property type="evidence" value="ECO:0007669"/>
    <property type="project" value="UniProtKB-UniRule"/>
</dbReference>
<comment type="catalytic activity">
    <reaction evidence="10 12">
        <text>4-(phosphooxy)-L-threonine + 2-oxoglutarate = (R)-3-hydroxy-2-oxo-4-phosphooxybutanoate + L-glutamate</text>
        <dbReference type="Rhea" id="RHEA:16573"/>
        <dbReference type="ChEBI" id="CHEBI:16810"/>
        <dbReference type="ChEBI" id="CHEBI:29985"/>
        <dbReference type="ChEBI" id="CHEBI:58452"/>
        <dbReference type="ChEBI" id="CHEBI:58538"/>
        <dbReference type="EC" id="2.6.1.52"/>
    </reaction>
</comment>
<evidence type="ECO:0000259" key="13">
    <source>
        <dbReference type="Pfam" id="PF00266"/>
    </source>
</evidence>
<comment type="cofactor">
    <cofactor evidence="12">
        <name>pyridoxal 5'-phosphate</name>
        <dbReference type="ChEBI" id="CHEBI:597326"/>
    </cofactor>
    <text evidence="12">Binds 1 pyridoxal phosphate per subunit.</text>
</comment>
<feature type="binding site" evidence="12">
    <location>
        <position position="192"/>
    </location>
    <ligand>
        <name>pyridoxal 5'-phosphate</name>
        <dbReference type="ChEBI" id="CHEBI:597326"/>
    </ligand>
</feature>
<dbReference type="FunFam" id="3.40.640.10:FF:000010">
    <property type="entry name" value="Phosphoserine aminotransferase"/>
    <property type="match status" value="1"/>
</dbReference>
<reference evidence="15" key="1">
    <citation type="submission" date="2017-11" db="EMBL/GenBank/DDBJ databases">
        <authorList>
            <person name="Chan K.G."/>
            <person name="Lee L.S."/>
        </authorList>
    </citation>
    <scope>NUCLEOTIDE SEQUENCE [LARGE SCALE GENOMIC DNA]</scope>
    <source>
        <strain evidence="15">DSM 100970</strain>
    </source>
</reference>
<keyword evidence="6 12" id="KW-0808">Transferase</keyword>
<dbReference type="UniPathway" id="UPA00135">
    <property type="reaction ID" value="UER00197"/>
</dbReference>
<dbReference type="NCBIfam" id="NF003764">
    <property type="entry name" value="PRK05355.1"/>
    <property type="match status" value="1"/>
</dbReference>
<evidence type="ECO:0000313" key="14">
    <source>
        <dbReference type="EMBL" id="AUR53018.1"/>
    </source>
</evidence>
<dbReference type="GO" id="GO:0006564">
    <property type="term" value="P:L-serine biosynthetic process"/>
    <property type="evidence" value="ECO:0007669"/>
    <property type="project" value="UniProtKB-UniRule"/>
</dbReference>
<dbReference type="OrthoDB" id="9809412at2"/>
<keyword evidence="8 12" id="KW-0664">Pyridoxine biosynthesis</keyword>
<dbReference type="EMBL" id="CP024847">
    <property type="protein sequence ID" value="AUR53018.1"/>
    <property type="molecule type" value="Genomic_DNA"/>
</dbReference>
<dbReference type="InterPro" id="IPR020578">
    <property type="entry name" value="Aminotrans_V_PyrdxlP_BS"/>
</dbReference>
<feature type="modified residue" description="N6-(pyridoxal phosphate)lysine" evidence="12">
    <location>
        <position position="193"/>
    </location>
</feature>
<evidence type="ECO:0000256" key="12">
    <source>
        <dbReference type="HAMAP-Rule" id="MF_00160"/>
    </source>
</evidence>
<dbReference type="InterPro" id="IPR015424">
    <property type="entry name" value="PyrdxlP-dep_Trfase"/>
</dbReference>
<keyword evidence="7 12" id="KW-0663">Pyridoxal phosphate</keyword>
<dbReference type="InterPro" id="IPR015421">
    <property type="entry name" value="PyrdxlP-dep_Trfase_major"/>
</dbReference>
<feature type="binding site" evidence="12">
    <location>
        <position position="42"/>
    </location>
    <ligand>
        <name>L-glutamate</name>
        <dbReference type="ChEBI" id="CHEBI:29985"/>
    </ligand>
</feature>
<dbReference type="Proteomes" id="UP000236655">
    <property type="component" value="Chromosome"/>
</dbReference>
<feature type="binding site" evidence="12">
    <location>
        <position position="149"/>
    </location>
    <ligand>
        <name>pyridoxal 5'-phosphate</name>
        <dbReference type="ChEBI" id="CHEBI:597326"/>
    </ligand>
</feature>
<keyword evidence="9 12" id="KW-0718">Serine biosynthesis</keyword>
<keyword evidence="5 12" id="KW-0028">Amino-acid biosynthesis</keyword>
<comment type="subunit">
    <text evidence="12">Homodimer.</text>
</comment>